<dbReference type="Proteomes" id="UP000821853">
    <property type="component" value="Unassembled WGS sequence"/>
</dbReference>
<accession>A0A9J6H6N4</accession>
<evidence type="ECO:0000313" key="2">
    <source>
        <dbReference type="Proteomes" id="UP000821853"/>
    </source>
</evidence>
<name>A0A9J6H6N4_HAELO</name>
<reference evidence="1 2" key="1">
    <citation type="journal article" date="2020" name="Cell">
        <title>Large-Scale Comparative Analyses of Tick Genomes Elucidate Their Genetic Diversity and Vector Capacities.</title>
        <authorList>
            <consortium name="Tick Genome and Microbiome Consortium (TIGMIC)"/>
            <person name="Jia N."/>
            <person name="Wang J."/>
            <person name="Shi W."/>
            <person name="Du L."/>
            <person name="Sun Y."/>
            <person name="Zhan W."/>
            <person name="Jiang J.F."/>
            <person name="Wang Q."/>
            <person name="Zhang B."/>
            <person name="Ji P."/>
            <person name="Bell-Sakyi L."/>
            <person name="Cui X.M."/>
            <person name="Yuan T.T."/>
            <person name="Jiang B.G."/>
            <person name="Yang W.F."/>
            <person name="Lam T.T."/>
            <person name="Chang Q.C."/>
            <person name="Ding S.J."/>
            <person name="Wang X.J."/>
            <person name="Zhu J.G."/>
            <person name="Ruan X.D."/>
            <person name="Zhao L."/>
            <person name="Wei J.T."/>
            <person name="Ye R.Z."/>
            <person name="Que T.C."/>
            <person name="Du C.H."/>
            <person name="Zhou Y.H."/>
            <person name="Cheng J.X."/>
            <person name="Dai P.F."/>
            <person name="Guo W.B."/>
            <person name="Han X.H."/>
            <person name="Huang E.J."/>
            <person name="Li L.F."/>
            <person name="Wei W."/>
            <person name="Gao Y.C."/>
            <person name="Liu J.Z."/>
            <person name="Shao H.Z."/>
            <person name="Wang X."/>
            <person name="Wang C.C."/>
            <person name="Yang T.C."/>
            <person name="Huo Q.B."/>
            <person name="Li W."/>
            <person name="Chen H.Y."/>
            <person name="Chen S.E."/>
            <person name="Zhou L.G."/>
            <person name="Ni X.B."/>
            <person name="Tian J.H."/>
            <person name="Sheng Y."/>
            <person name="Liu T."/>
            <person name="Pan Y.S."/>
            <person name="Xia L.Y."/>
            <person name="Li J."/>
            <person name="Zhao F."/>
            <person name="Cao W.C."/>
        </authorList>
    </citation>
    <scope>NUCLEOTIDE SEQUENCE [LARGE SCALE GENOMIC DNA]</scope>
    <source>
        <strain evidence="1">HaeL-2018</strain>
    </source>
</reference>
<dbReference type="VEuPathDB" id="VectorBase:HLOH_043504"/>
<dbReference type="EMBL" id="JABSTR010000161">
    <property type="protein sequence ID" value="KAH9382681.1"/>
    <property type="molecule type" value="Genomic_DNA"/>
</dbReference>
<sequence length="156" mass="17312">MVTAVQKLLKCPPAEVKDVEKEQELAIALALTFLAGRKWSRTRSKPQAGGHDAEKLGAITGEKWENVSANEPTAGSAALETDGGVFIAICFDLYVKQTREFRPLSRARRRLARETRRSSLLRYQAADLQRRPPAGRFYLRGALLPLRCTDTGNFGP</sequence>
<proteinExistence type="predicted"/>
<protein>
    <submittedName>
        <fullName evidence="1">Uncharacterized protein</fullName>
    </submittedName>
</protein>
<evidence type="ECO:0000313" key="1">
    <source>
        <dbReference type="EMBL" id="KAH9382681.1"/>
    </source>
</evidence>
<organism evidence="1 2">
    <name type="scientific">Haemaphysalis longicornis</name>
    <name type="common">Bush tick</name>
    <dbReference type="NCBI Taxonomy" id="44386"/>
    <lineage>
        <taxon>Eukaryota</taxon>
        <taxon>Metazoa</taxon>
        <taxon>Ecdysozoa</taxon>
        <taxon>Arthropoda</taxon>
        <taxon>Chelicerata</taxon>
        <taxon>Arachnida</taxon>
        <taxon>Acari</taxon>
        <taxon>Parasitiformes</taxon>
        <taxon>Ixodida</taxon>
        <taxon>Ixodoidea</taxon>
        <taxon>Ixodidae</taxon>
        <taxon>Haemaphysalinae</taxon>
        <taxon>Haemaphysalis</taxon>
    </lineage>
</organism>
<gene>
    <name evidence="1" type="ORF">HPB48_023237</name>
</gene>
<dbReference type="AlphaFoldDB" id="A0A9J6H6N4"/>
<keyword evidence="2" id="KW-1185">Reference proteome</keyword>
<comment type="caution">
    <text evidence="1">The sequence shown here is derived from an EMBL/GenBank/DDBJ whole genome shotgun (WGS) entry which is preliminary data.</text>
</comment>